<feature type="transmembrane region" description="Helical" evidence="9">
    <location>
        <begin position="6"/>
        <end position="25"/>
    </location>
</feature>
<evidence type="ECO:0000313" key="11">
    <source>
        <dbReference type="EMBL" id="KAF7284995.1"/>
    </source>
</evidence>
<dbReference type="OrthoDB" id="9974421at2759"/>
<evidence type="ECO:0000256" key="1">
    <source>
        <dbReference type="ARBA" id="ARBA00010701"/>
    </source>
</evidence>
<accession>A0A834IW82</accession>
<comment type="caution">
    <text evidence="11">The sequence shown here is derived from an EMBL/GenBank/DDBJ whole genome shotgun (WGS) entry which is preliminary data.</text>
</comment>
<evidence type="ECO:0000313" key="12">
    <source>
        <dbReference type="Proteomes" id="UP000625711"/>
    </source>
</evidence>
<sequence length="415" mass="47430">MTVKYFMVALLLVGGLCGVFTIRVCKTFSSYYLNMIGQCTDNPNPDLTQAQIIKKWGFIAENLEITTEDGYKITVVRGYHPTKRGRSPVVFGHGIVSNGYTWIDRDKKSLPYILGNLGHEFWITNWRGTKPSRKHLNMSDTESSFWKFSFHEVAAYDLKAIMEKVYDTTNQKSIYIGMSMGTTISFIFASIYPSFADKTLSRIISLAPVAYLTDIPSILRYGVPYLDILEHFVSRNGQAFPSFEIPIQKYLCANTPHQYFLCNIVKGLVFGSNFDQLDPSTFPVTESLNYDSCSWNMIVHYSQIIKSNLFARYNYGKPGNIIRYGNKYPPLYPVENITIPVILFVGKNDYLSTKQNADRLYNKLNTRVRCGYYTVADTRWDHVDFIEATDVTTILYPIVLNVIKSNITDICTENV</sequence>
<keyword evidence="12" id="KW-1185">Reference proteome</keyword>
<dbReference type="InterPro" id="IPR000073">
    <property type="entry name" value="AB_hydrolase_1"/>
</dbReference>
<evidence type="ECO:0000256" key="2">
    <source>
        <dbReference type="ARBA" id="ARBA00022729"/>
    </source>
</evidence>
<dbReference type="Gene3D" id="3.40.50.1820">
    <property type="entry name" value="alpha/beta hydrolase"/>
    <property type="match status" value="1"/>
</dbReference>
<evidence type="ECO:0000256" key="9">
    <source>
        <dbReference type="SAM" id="Phobius"/>
    </source>
</evidence>
<keyword evidence="4 7" id="KW-0442">Lipid degradation</keyword>
<keyword evidence="9" id="KW-0472">Membrane</keyword>
<name>A0A834IW82_RHYFE</name>
<dbReference type="InterPro" id="IPR029058">
    <property type="entry name" value="AB_hydrolase_fold"/>
</dbReference>
<comment type="similarity">
    <text evidence="1 7">Belongs to the AB hydrolase superfamily. Lipase family.</text>
</comment>
<dbReference type="AlphaFoldDB" id="A0A834IW82"/>
<keyword evidence="6" id="KW-0325">Glycoprotein</keyword>
<keyword evidence="9" id="KW-0812">Transmembrane</keyword>
<feature type="active site" description="Charge relay system" evidence="8">
    <location>
        <position position="349"/>
    </location>
</feature>
<feature type="domain" description="AB hydrolase-1" evidence="10">
    <location>
        <begin position="88"/>
        <end position="211"/>
    </location>
</feature>
<keyword evidence="5" id="KW-0443">Lipid metabolism</keyword>
<keyword evidence="3 7" id="KW-0378">Hydrolase</keyword>
<organism evidence="11 12">
    <name type="scientific">Rhynchophorus ferrugineus</name>
    <name type="common">Red palm weevil</name>
    <name type="synonym">Curculio ferrugineus</name>
    <dbReference type="NCBI Taxonomy" id="354439"/>
    <lineage>
        <taxon>Eukaryota</taxon>
        <taxon>Metazoa</taxon>
        <taxon>Ecdysozoa</taxon>
        <taxon>Arthropoda</taxon>
        <taxon>Hexapoda</taxon>
        <taxon>Insecta</taxon>
        <taxon>Pterygota</taxon>
        <taxon>Neoptera</taxon>
        <taxon>Endopterygota</taxon>
        <taxon>Coleoptera</taxon>
        <taxon>Polyphaga</taxon>
        <taxon>Cucujiformia</taxon>
        <taxon>Curculionidae</taxon>
        <taxon>Dryophthorinae</taxon>
        <taxon>Rhynchophorus</taxon>
    </lineage>
</organism>
<dbReference type="FunFam" id="3.40.50.1820:FF:000057">
    <property type="entry name" value="Lipase"/>
    <property type="match status" value="1"/>
</dbReference>
<feature type="transmembrane region" description="Helical" evidence="9">
    <location>
        <begin position="174"/>
        <end position="195"/>
    </location>
</feature>
<evidence type="ECO:0000259" key="10">
    <source>
        <dbReference type="Pfam" id="PF00561"/>
    </source>
</evidence>
<evidence type="ECO:0000256" key="4">
    <source>
        <dbReference type="ARBA" id="ARBA00022963"/>
    </source>
</evidence>
<keyword evidence="9" id="KW-1133">Transmembrane helix</keyword>
<dbReference type="PANTHER" id="PTHR11005">
    <property type="entry name" value="LYSOSOMAL ACID LIPASE-RELATED"/>
    <property type="match status" value="1"/>
</dbReference>
<dbReference type="Pfam" id="PF00561">
    <property type="entry name" value="Abhydrolase_1"/>
    <property type="match status" value="1"/>
</dbReference>
<evidence type="ECO:0000256" key="7">
    <source>
        <dbReference type="PIRNR" id="PIRNR000862"/>
    </source>
</evidence>
<feature type="active site" description="Nucleophile" evidence="8">
    <location>
        <position position="179"/>
    </location>
</feature>
<dbReference type="SUPFAM" id="SSF53474">
    <property type="entry name" value="alpha/beta-Hydrolases"/>
    <property type="match status" value="1"/>
</dbReference>
<evidence type="ECO:0000256" key="5">
    <source>
        <dbReference type="ARBA" id="ARBA00023098"/>
    </source>
</evidence>
<gene>
    <name evidence="11" type="ORF">GWI33_012315</name>
</gene>
<evidence type="ECO:0000256" key="8">
    <source>
        <dbReference type="PIRSR" id="PIRSR000862-1"/>
    </source>
</evidence>
<dbReference type="GO" id="GO:0016042">
    <property type="term" value="P:lipid catabolic process"/>
    <property type="evidence" value="ECO:0007669"/>
    <property type="project" value="UniProtKB-KW"/>
</dbReference>
<feature type="active site" description="Charge relay system" evidence="8">
    <location>
        <position position="382"/>
    </location>
</feature>
<dbReference type="PIRSF" id="PIRSF000862">
    <property type="entry name" value="Steryl_ester_lip"/>
    <property type="match status" value="1"/>
</dbReference>
<keyword evidence="2" id="KW-0732">Signal</keyword>
<evidence type="ECO:0000256" key="3">
    <source>
        <dbReference type="ARBA" id="ARBA00022801"/>
    </source>
</evidence>
<dbReference type="EMBL" id="JAACXV010000062">
    <property type="protein sequence ID" value="KAF7284995.1"/>
    <property type="molecule type" value="Genomic_DNA"/>
</dbReference>
<evidence type="ECO:0000256" key="6">
    <source>
        <dbReference type="ARBA" id="ARBA00023180"/>
    </source>
</evidence>
<proteinExistence type="inferred from homology"/>
<dbReference type="Proteomes" id="UP000625711">
    <property type="component" value="Unassembled WGS sequence"/>
</dbReference>
<dbReference type="InterPro" id="IPR025483">
    <property type="entry name" value="Lipase_euk"/>
</dbReference>
<reference evidence="11" key="1">
    <citation type="submission" date="2020-08" db="EMBL/GenBank/DDBJ databases">
        <title>Genome sequencing and assembly of the red palm weevil Rhynchophorus ferrugineus.</title>
        <authorList>
            <person name="Dias G.B."/>
            <person name="Bergman C.M."/>
            <person name="Manee M."/>
        </authorList>
    </citation>
    <scope>NUCLEOTIDE SEQUENCE</scope>
    <source>
        <strain evidence="11">AA-2017</strain>
        <tissue evidence="11">Whole larva</tissue>
    </source>
</reference>
<dbReference type="GO" id="GO:0016788">
    <property type="term" value="F:hydrolase activity, acting on ester bonds"/>
    <property type="evidence" value="ECO:0007669"/>
    <property type="project" value="InterPro"/>
</dbReference>
<protein>
    <recommendedName>
        <fullName evidence="7">Lipase</fullName>
    </recommendedName>
</protein>